<dbReference type="PROSITE" id="PS01117">
    <property type="entry name" value="HTH_MARR_1"/>
    <property type="match status" value="1"/>
</dbReference>
<evidence type="ECO:0000313" key="6">
    <source>
        <dbReference type="Proteomes" id="UP001210380"/>
    </source>
</evidence>
<evidence type="ECO:0000259" key="4">
    <source>
        <dbReference type="PROSITE" id="PS50995"/>
    </source>
</evidence>
<dbReference type="Proteomes" id="UP001210380">
    <property type="component" value="Unassembled WGS sequence"/>
</dbReference>
<name>A0ABT4UV19_9PSEU</name>
<dbReference type="InterPro" id="IPR036388">
    <property type="entry name" value="WH-like_DNA-bd_sf"/>
</dbReference>
<dbReference type="Pfam" id="PF12802">
    <property type="entry name" value="MarR_2"/>
    <property type="match status" value="1"/>
</dbReference>
<dbReference type="RefSeq" id="WP_270948141.1">
    <property type="nucleotide sequence ID" value="NZ_JAQGLA010000009.1"/>
</dbReference>
<proteinExistence type="predicted"/>
<evidence type="ECO:0000256" key="1">
    <source>
        <dbReference type="ARBA" id="ARBA00023015"/>
    </source>
</evidence>
<organism evidence="5 6">
    <name type="scientific">Saccharopolyspora oryzae</name>
    <dbReference type="NCBI Taxonomy" id="2997343"/>
    <lineage>
        <taxon>Bacteria</taxon>
        <taxon>Bacillati</taxon>
        <taxon>Actinomycetota</taxon>
        <taxon>Actinomycetes</taxon>
        <taxon>Pseudonocardiales</taxon>
        <taxon>Pseudonocardiaceae</taxon>
        <taxon>Saccharopolyspora</taxon>
    </lineage>
</organism>
<dbReference type="PANTHER" id="PTHR33164:SF43">
    <property type="entry name" value="HTH-TYPE TRANSCRIPTIONAL REPRESSOR YETL"/>
    <property type="match status" value="1"/>
</dbReference>
<dbReference type="SMART" id="SM00347">
    <property type="entry name" value="HTH_MARR"/>
    <property type="match status" value="1"/>
</dbReference>
<dbReference type="InterPro" id="IPR000835">
    <property type="entry name" value="HTH_MarR-typ"/>
</dbReference>
<reference evidence="5 6" key="1">
    <citation type="submission" date="2022-11" db="EMBL/GenBank/DDBJ databases">
        <title>Draft genome sequence of Saccharopolyspora sp. WRP15-2 isolated from rhizosphere soils of wild rice in Thailand.</title>
        <authorList>
            <person name="Duangmal K."/>
            <person name="Kammanee S."/>
            <person name="Muangham S."/>
        </authorList>
    </citation>
    <scope>NUCLEOTIDE SEQUENCE [LARGE SCALE GENOMIC DNA]</scope>
    <source>
        <strain evidence="5 6">WRP15-2</strain>
    </source>
</reference>
<dbReference type="EMBL" id="JAQGLA010000009">
    <property type="protein sequence ID" value="MDA3625565.1"/>
    <property type="molecule type" value="Genomic_DNA"/>
</dbReference>
<dbReference type="InterPro" id="IPR036390">
    <property type="entry name" value="WH_DNA-bd_sf"/>
</dbReference>
<dbReference type="InterPro" id="IPR023187">
    <property type="entry name" value="Tscrpt_reg_MarR-type_CS"/>
</dbReference>
<dbReference type="InterPro" id="IPR039422">
    <property type="entry name" value="MarR/SlyA-like"/>
</dbReference>
<dbReference type="PROSITE" id="PS50995">
    <property type="entry name" value="HTH_MARR_2"/>
    <property type="match status" value="1"/>
</dbReference>
<dbReference type="PANTHER" id="PTHR33164">
    <property type="entry name" value="TRANSCRIPTIONAL REGULATOR, MARR FAMILY"/>
    <property type="match status" value="1"/>
</dbReference>
<keyword evidence="6" id="KW-1185">Reference proteome</keyword>
<feature type="domain" description="HTH marR-type" evidence="4">
    <location>
        <begin position="13"/>
        <end position="147"/>
    </location>
</feature>
<sequence length="151" mass="17061">MGEARRSEKKDQDPDIGILTARLLHGVQRTLFGRLADEGFDDLRPQHGAVLAYLDEDGSRAVDLSRRSGVHKQVVSKLLDELEQLGYVNREPDPRDRRAKLIVPTPRGLAQMERSDAIMGDLERDLRNVLDAERFDTFKADLLRCQAALGR</sequence>
<evidence type="ECO:0000313" key="5">
    <source>
        <dbReference type="EMBL" id="MDA3625565.1"/>
    </source>
</evidence>
<accession>A0ABT4UV19</accession>
<keyword evidence="3" id="KW-0804">Transcription</keyword>
<keyword evidence="1" id="KW-0805">Transcription regulation</keyword>
<evidence type="ECO:0000256" key="3">
    <source>
        <dbReference type="ARBA" id="ARBA00023163"/>
    </source>
</evidence>
<dbReference type="SUPFAM" id="SSF46785">
    <property type="entry name" value="Winged helix' DNA-binding domain"/>
    <property type="match status" value="1"/>
</dbReference>
<evidence type="ECO:0000256" key="2">
    <source>
        <dbReference type="ARBA" id="ARBA00023125"/>
    </source>
</evidence>
<comment type="caution">
    <text evidence="5">The sequence shown here is derived from an EMBL/GenBank/DDBJ whole genome shotgun (WGS) entry which is preliminary data.</text>
</comment>
<protein>
    <submittedName>
        <fullName evidence="5">MarR family transcriptional regulator</fullName>
    </submittedName>
</protein>
<gene>
    <name evidence="5" type="ORF">OU415_08960</name>
</gene>
<keyword evidence="2" id="KW-0238">DNA-binding</keyword>
<dbReference type="Gene3D" id="1.10.10.10">
    <property type="entry name" value="Winged helix-like DNA-binding domain superfamily/Winged helix DNA-binding domain"/>
    <property type="match status" value="1"/>
</dbReference>